<evidence type="ECO:0000256" key="1">
    <source>
        <dbReference type="ARBA" id="ARBA00007362"/>
    </source>
</evidence>
<feature type="transmembrane region" description="Helical" evidence="2">
    <location>
        <begin position="237"/>
        <end position="258"/>
    </location>
</feature>
<dbReference type="EMBL" id="BAAARV010000032">
    <property type="protein sequence ID" value="GAA2352205.1"/>
    <property type="molecule type" value="Genomic_DNA"/>
</dbReference>
<feature type="domain" description="EamA" evidence="3">
    <location>
        <begin position="151"/>
        <end position="281"/>
    </location>
</feature>
<keyword evidence="2" id="KW-0812">Transmembrane</keyword>
<feature type="transmembrane region" description="Helical" evidence="2">
    <location>
        <begin position="60"/>
        <end position="79"/>
    </location>
</feature>
<keyword evidence="5" id="KW-1185">Reference proteome</keyword>
<proteinExistence type="inferred from homology"/>
<feature type="transmembrane region" description="Helical" evidence="2">
    <location>
        <begin position="115"/>
        <end position="138"/>
    </location>
</feature>
<evidence type="ECO:0000313" key="5">
    <source>
        <dbReference type="Proteomes" id="UP001501444"/>
    </source>
</evidence>
<comment type="caution">
    <text evidence="4">The sequence shown here is derived from an EMBL/GenBank/DDBJ whole genome shotgun (WGS) entry which is preliminary data.</text>
</comment>
<protein>
    <submittedName>
        <fullName evidence="4">DMT family transporter</fullName>
    </submittedName>
</protein>
<evidence type="ECO:0000259" key="3">
    <source>
        <dbReference type="Pfam" id="PF00892"/>
    </source>
</evidence>
<feature type="transmembrane region" description="Helical" evidence="2">
    <location>
        <begin position="150"/>
        <end position="171"/>
    </location>
</feature>
<accession>A0ABP5TGM7</accession>
<feature type="transmembrane region" description="Helical" evidence="2">
    <location>
        <begin position="177"/>
        <end position="199"/>
    </location>
</feature>
<gene>
    <name evidence="4" type="ORF">GCM10010170_042680</name>
</gene>
<feature type="transmembrane region" description="Helical" evidence="2">
    <location>
        <begin position="86"/>
        <end position="109"/>
    </location>
</feature>
<organism evidence="4 5">
    <name type="scientific">Dactylosporangium salmoneum</name>
    <dbReference type="NCBI Taxonomy" id="53361"/>
    <lineage>
        <taxon>Bacteria</taxon>
        <taxon>Bacillati</taxon>
        <taxon>Actinomycetota</taxon>
        <taxon>Actinomycetes</taxon>
        <taxon>Micromonosporales</taxon>
        <taxon>Micromonosporaceae</taxon>
        <taxon>Dactylosporangium</taxon>
    </lineage>
</organism>
<comment type="similarity">
    <text evidence="1">Belongs to the EamA transporter family.</text>
</comment>
<dbReference type="Proteomes" id="UP001501444">
    <property type="component" value="Unassembled WGS sequence"/>
</dbReference>
<name>A0ABP5TGM7_9ACTN</name>
<dbReference type="InterPro" id="IPR037185">
    <property type="entry name" value="EmrE-like"/>
</dbReference>
<dbReference type="RefSeq" id="WP_344614202.1">
    <property type="nucleotide sequence ID" value="NZ_BAAARV010000032.1"/>
</dbReference>
<evidence type="ECO:0000256" key="2">
    <source>
        <dbReference type="SAM" id="Phobius"/>
    </source>
</evidence>
<reference evidence="5" key="1">
    <citation type="journal article" date="2019" name="Int. J. Syst. Evol. Microbiol.">
        <title>The Global Catalogue of Microorganisms (GCM) 10K type strain sequencing project: providing services to taxonomists for standard genome sequencing and annotation.</title>
        <authorList>
            <consortium name="The Broad Institute Genomics Platform"/>
            <consortium name="The Broad Institute Genome Sequencing Center for Infectious Disease"/>
            <person name="Wu L."/>
            <person name="Ma J."/>
        </authorList>
    </citation>
    <scope>NUCLEOTIDE SEQUENCE [LARGE SCALE GENOMIC DNA]</scope>
    <source>
        <strain evidence="5">JCM 3272</strain>
    </source>
</reference>
<dbReference type="Pfam" id="PF00892">
    <property type="entry name" value="EamA"/>
    <property type="match status" value="1"/>
</dbReference>
<feature type="transmembrane region" description="Helical" evidence="2">
    <location>
        <begin position="265"/>
        <end position="282"/>
    </location>
</feature>
<dbReference type="SUPFAM" id="SSF103481">
    <property type="entry name" value="Multidrug resistance efflux transporter EmrE"/>
    <property type="match status" value="2"/>
</dbReference>
<dbReference type="Gene3D" id="1.10.3730.20">
    <property type="match status" value="1"/>
</dbReference>
<keyword evidence="2" id="KW-0472">Membrane</keyword>
<evidence type="ECO:0000313" key="4">
    <source>
        <dbReference type="EMBL" id="GAA2352205.1"/>
    </source>
</evidence>
<sequence length="283" mass="27898">MIGIVFAALSGLVWGVGDFAGGKASQKADALLVVVLSKAASVPLLALYLFLLPAPVHPRTLAWGAAAGVLGVLGMFVFYRALAGGAMAIVAPVSAVTTALLPVGFGLAAGERPGALALTGAACAVAAIGLVSAAGGGAETGTAGKVTGRLIGLALLSGAAFGLFFTCLSRTGGHAGLWPIAGAQVAALALGAPLLVRRLRAGVARPAGSPARWLVLAGALDMSANALYLLAVDRGDLSIIAPIAALYPVSTVLLAMLVDRERLRLVQLAGLGLAATALVLVAS</sequence>
<dbReference type="InterPro" id="IPR000620">
    <property type="entry name" value="EamA_dom"/>
</dbReference>
<feature type="transmembrane region" description="Helical" evidence="2">
    <location>
        <begin position="30"/>
        <end position="54"/>
    </location>
</feature>
<keyword evidence="2" id="KW-1133">Transmembrane helix</keyword>